<name>A0AA37NWY8_9PEZI</name>
<keyword evidence="4" id="KW-1185">Reference proteome</keyword>
<evidence type="ECO:0000313" key="3">
    <source>
        <dbReference type="EMBL" id="GKT44767.1"/>
    </source>
</evidence>
<sequence>MKSQHIALPGLQAAAIAFLAARTTEAKVFCANANNEVVVDISCDGKHPAGSFFRFSSELESLPVGSIIDANTEKYDAADVIDRQNAQFPPDLVSGGFGKRQCDDGSSNGS</sequence>
<protein>
    <submittedName>
        <fullName evidence="3">Uncharacterized protein</fullName>
    </submittedName>
</protein>
<gene>
    <name evidence="3" type="ORF">ColSpa_04948</name>
</gene>
<evidence type="ECO:0000313" key="4">
    <source>
        <dbReference type="Proteomes" id="UP001055115"/>
    </source>
</evidence>
<dbReference type="GeneID" id="73325750"/>
<dbReference type="AlphaFoldDB" id="A0AA37NWY8"/>
<feature type="region of interest" description="Disordered" evidence="1">
    <location>
        <begin position="87"/>
        <end position="110"/>
    </location>
</feature>
<dbReference type="RefSeq" id="XP_049127117.1">
    <property type="nucleotide sequence ID" value="XM_049271160.1"/>
</dbReference>
<organism evidence="3 4">
    <name type="scientific">Colletotrichum spaethianum</name>
    <dbReference type="NCBI Taxonomy" id="700344"/>
    <lineage>
        <taxon>Eukaryota</taxon>
        <taxon>Fungi</taxon>
        <taxon>Dikarya</taxon>
        <taxon>Ascomycota</taxon>
        <taxon>Pezizomycotina</taxon>
        <taxon>Sordariomycetes</taxon>
        <taxon>Hypocreomycetidae</taxon>
        <taxon>Glomerellales</taxon>
        <taxon>Glomerellaceae</taxon>
        <taxon>Colletotrichum</taxon>
        <taxon>Colletotrichum spaethianum species complex</taxon>
    </lineage>
</organism>
<dbReference type="EMBL" id="BQXU01000011">
    <property type="protein sequence ID" value="GKT44767.1"/>
    <property type="molecule type" value="Genomic_DNA"/>
</dbReference>
<accession>A0AA37NWY8</accession>
<feature type="chain" id="PRO_5041387976" evidence="2">
    <location>
        <begin position="27"/>
        <end position="110"/>
    </location>
</feature>
<reference evidence="3 4" key="1">
    <citation type="submission" date="2022-03" db="EMBL/GenBank/DDBJ databases">
        <title>Genome data of Colletotrichum spp.</title>
        <authorList>
            <person name="Utami Y.D."/>
            <person name="Hiruma K."/>
        </authorList>
    </citation>
    <scope>NUCLEOTIDE SEQUENCE [LARGE SCALE GENOMIC DNA]</scope>
    <source>
        <strain evidence="3 4">MAFF 239500</strain>
    </source>
</reference>
<evidence type="ECO:0000256" key="1">
    <source>
        <dbReference type="SAM" id="MobiDB-lite"/>
    </source>
</evidence>
<evidence type="ECO:0000256" key="2">
    <source>
        <dbReference type="SAM" id="SignalP"/>
    </source>
</evidence>
<feature type="signal peptide" evidence="2">
    <location>
        <begin position="1"/>
        <end position="26"/>
    </location>
</feature>
<keyword evidence="2" id="KW-0732">Signal</keyword>
<comment type="caution">
    <text evidence="3">The sequence shown here is derived from an EMBL/GenBank/DDBJ whole genome shotgun (WGS) entry which is preliminary data.</text>
</comment>
<proteinExistence type="predicted"/>
<dbReference type="Proteomes" id="UP001055115">
    <property type="component" value="Unassembled WGS sequence"/>
</dbReference>